<accession>A0A6N1VFW0</accession>
<proteinExistence type="predicted"/>
<keyword evidence="2" id="KW-0812">Transmembrane</keyword>
<dbReference type="EMBL" id="CP054836">
    <property type="protein sequence ID" value="QKV19816.1"/>
    <property type="molecule type" value="Genomic_DNA"/>
</dbReference>
<name>A0A6N1VFW0_9HYPH</name>
<reference evidence="3 4" key="1">
    <citation type="submission" date="2020-06" db="EMBL/GenBank/DDBJ databases">
        <title>Oricola thermophila sp. nov. isolated from a tidal sediments.</title>
        <authorList>
            <person name="Kwon K.K."/>
            <person name="Yang S.-H."/>
            <person name="Park M.-J."/>
        </authorList>
    </citation>
    <scope>NUCLEOTIDE SEQUENCE [LARGE SCALE GENOMIC DNA]</scope>
    <source>
        <strain evidence="3 4">MEBiC13590</strain>
    </source>
</reference>
<feature type="transmembrane region" description="Helical" evidence="2">
    <location>
        <begin position="26"/>
        <end position="57"/>
    </location>
</feature>
<keyword evidence="2" id="KW-1133">Transmembrane helix</keyword>
<keyword evidence="4" id="KW-1185">Reference proteome</keyword>
<protein>
    <submittedName>
        <fullName evidence="3">DUF2628 domain-containing protein</fullName>
    </submittedName>
</protein>
<dbReference type="KEGG" id="orm:HTY61_15840"/>
<dbReference type="Proteomes" id="UP000509367">
    <property type="component" value="Chromosome"/>
</dbReference>
<dbReference type="RefSeq" id="WP_175277707.1">
    <property type="nucleotide sequence ID" value="NZ_CP054836.1"/>
</dbReference>
<dbReference type="InterPro" id="IPR024399">
    <property type="entry name" value="DUF2628"/>
</dbReference>
<dbReference type="Pfam" id="PF10947">
    <property type="entry name" value="DUF2628"/>
    <property type="match status" value="1"/>
</dbReference>
<feature type="transmembrane region" description="Helical" evidence="2">
    <location>
        <begin position="63"/>
        <end position="83"/>
    </location>
</feature>
<dbReference type="AlphaFoldDB" id="A0A6N1VFW0"/>
<evidence type="ECO:0000256" key="1">
    <source>
        <dbReference type="SAM" id="MobiDB-lite"/>
    </source>
</evidence>
<evidence type="ECO:0000256" key="2">
    <source>
        <dbReference type="SAM" id="Phobius"/>
    </source>
</evidence>
<keyword evidence="2" id="KW-0472">Membrane</keyword>
<organism evidence="3 4">
    <name type="scientific">Oricola thermophila</name>
    <dbReference type="NCBI Taxonomy" id="2742145"/>
    <lineage>
        <taxon>Bacteria</taxon>
        <taxon>Pseudomonadati</taxon>
        <taxon>Pseudomonadota</taxon>
        <taxon>Alphaproteobacteria</taxon>
        <taxon>Hyphomicrobiales</taxon>
        <taxon>Ahrensiaceae</taxon>
        <taxon>Oricola</taxon>
    </lineage>
</organism>
<evidence type="ECO:0000313" key="4">
    <source>
        <dbReference type="Proteomes" id="UP000509367"/>
    </source>
</evidence>
<sequence length="159" mass="17402">MASYVVLERRPVAGSRPDTVFVRDEFSFLALFFPLVWLLWHRLWFAALMLLLVSAAIGITGQYVAPGLAMAVAGIAVSLHVALEGPAWRMARHWRDGFVEAGTVVARNLDDAEIRWFTGRGKPADIPAAGPARRLAGSQSNSRQPEGDVLFGFGEEPAR</sequence>
<feature type="region of interest" description="Disordered" evidence="1">
    <location>
        <begin position="124"/>
        <end position="159"/>
    </location>
</feature>
<evidence type="ECO:0000313" key="3">
    <source>
        <dbReference type="EMBL" id="QKV19816.1"/>
    </source>
</evidence>
<gene>
    <name evidence="3" type="ORF">HTY61_15840</name>
</gene>